<dbReference type="Gene3D" id="3.40.50.2000">
    <property type="entry name" value="Glycogen Phosphorylase B"/>
    <property type="match status" value="3"/>
</dbReference>
<protein>
    <submittedName>
        <fullName evidence="4">Glycosyltransferase</fullName>
        <ecNumber evidence="4">2.4.-.-</ecNumber>
    </submittedName>
</protein>
<dbReference type="GO" id="GO:0016757">
    <property type="term" value="F:glycosyltransferase activity"/>
    <property type="evidence" value="ECO:0007669"/>
    <property type="project" value="UniProtKB-KW"/>
</dbReference>
<dbReference type="RefSeq" id="WP_308980679.1">
    <property type="nucleotide sequence ID" value="NZ_JAVIDL010000042.1"/>
</dbReference>
<evidence type="ECO:0000256" key="2">
    <source>
        <dbReference type="ARBA" id="ARBA00022679"/>
    </source>
</evidence>
<accession>A0AAW8JBN4</accession>
<dbReference type="InterPro" id="IPR001296">
    <property type="entry name" value="Glyco_trans_1"/>
</dbReference>
<gene>
    <name evidence="4" type="ORF">RFH47_14795</name>
</gene>
<sequence length="498" mass="58692">MISSNLYFLNAPLNYKLTGIEHASLRRFFLFKKSGLSPTIVTLNFSSDLSRIIMFHKITEEHFLNFYRYYQNFNEDHKYDLDDLKCKLINAVFSHVEGVPYDYRVSCSAQYTMYVRCFEKTARISYINYFDQNRRKIRREIYDFTGYKSKEIILFNGKTIQENYFNHKGEIYLTVNSDNDLKHYCLKDRDSIYFFNSELELYRYWLKSIINGPTVFFIDKNRIYNPIVGPIKHRNLKKVSIVHSTHTSNPNEINNNRINYNYKYLLENTEQFDACVVSSSVQHEELLSRFDVSFSTHVIPPSYINNYRVNLDDTINDHFRILSIGRISVEKRHIDMILAMKIVRAFIPQAQLEFFGMGNVDLKKQLEEKIKQEGLEDCIFFKNYSYDIQSELFNSDLTLVTSTVESFCISILDSLEQGTPVIAYDIKYGPSSIIEDGVNGTLVENGNIDKLAQAIIDFYFKHKLNYTKNTKYVMKNYSFNHVSNLWINFLNKLNSEIL</sequence>
<dbReference type="Pfam" id="PF00534">
    <property type="entry name" value="Glycos_transf_1"/>
    <property type="match status" value="1"/>
</dbReference>
<dbReference type="PANTHER" id="PTHR12526:SF629">
    <property type="entry name" value="TEICHURONIC ACID BIOSYNTHESIS GLYCOSYLTRANSFERASE TUAH-RELATED"/>
    <property type="match status" value="1"/>
</dbReference>
<proteinExistence type="predicted"/>
<comment type="caution">
    <text evidence="4">The sequence shown here is derived from an EMBL/GenBank/DDBJ whole genome shotgun (WGS) entry which is preliminary data.</text>
</comment>
<keyword evidence="2 4" id="KW-0808">Transferase</keyword>
<dbReference type="SUPFAM" id="SSF53756">
    <property type="entry name" value="UDP-Glycosyltransferase/glycogen phosphorylase"/>
    <property type="match status" value="1"/>
</dbReference>
<keyword evidence="1 4" id="KW-0328">Glycosyltransferase</keyword>
<dbReference type="GO" id="GO:1901135">
    <property type="term" value="P:carbohydrate derivative metabolic process"/>
    <property type="evidence" value="ECO:0007669"/>
    <property type="project" value="UniProtKB-ARBA"/>
</dbReference>
<dbReference type="EC" id="2.4.-.-" evidence="4"/>
<evidence type="ECO:0000259" key="3">
    <source>
        <dbReference type="Pfam" id="PF00534"/>
    </source>
</evidence>
<dbReference type="Proteomes" id="UP001243844">
    <property type="component" value="Unassembled WGS sequence"/>
</dbReference>
<evidence type="ECO:0000256" key="1">
    <source>
        <dbReference type="ARBA" id="ARBA00022676"/>
    </source>
</evidence>
<evidence type="ECO:0000313" key="5">
    <source>
        <dbReference type="Proteomes" id="UP001243844"/>
    </source>
</evidence>
<dbReference type="EMBL" id="JAVIDL010000042">
    <property type="protein sequence ID" value="MDQ8936988.1"/>
    <property type="molecule type" value="Genomic_DNA"/>
</dbReference>
<feature type="domain" description="Glycosyl transferase family 1" evidence="3">
    <location>
        <begin position="318"/>
        <end position="459"/>
    </location>
</feature>
<reference evidence="4" key="1">
    <citation type="submission" date="2023-08" db="EMBL/GenBank/DDBJ databases">
        <title>Emergence of clinically-relevant ST2 carbapenem-resistant Acinetobacter baumannii strains in hospital sewages in Zhejiang, East of China.</title>
        <authorList>
            <person name="Kaichao C."/>
            <person name="Zhang R."/>
        </authorList>
    </citation>
    <scope>NUCLEOTIDE SEQUENCE</scope>
    <source>
        <strain evidence="4">M-RB-37</strain>
    </source>
</reference>
<evidence type="ECO:0000313" key="4">
    <source>
        <dbReference type="EMBL" id="MDQ8936988.1"/>
    </source>
</evidence>
<name>A0AAW8JBN4_9GAMM</name>
<dbReference type="PANTHER" id="PTHR12526">
    <property type="entry name" value="GLYCOSYLTRANSFERASE"/>
    <property type="match status" value="1"/>
</dbReference>
<organism evidence="4 5">
    <name type="scientific">Acinetobacter rudis</name>
    <dbReference type="NCBI Taxonomy" id="632955"/>
    <lineage>
        <taxon>Bacteria</taxon>
        <taxon>Pseudomonadati</taxon>
        <taxon>Pseudomonadota</taxon>
        <taxon>Gammaproteobacteria</taxon>
        <taxon>Moraxellales</taxon>
        <taxon>Moraxellaceae</taxon>
        <taxon>Acinetobacter</taxon>
    </lineage>
</organism>
<dbReference type="AlphaFoldDB" id="A0AAW8JBN4"/>